<evidence type="ECO:0000313" key="2">
    <source>
        <dbReference type="EMBL" id="NUU01676.1"/>
    </source>
</evidence>
<accession>A0ABX2M1Y3</accession>
<gene>
    <name evidence="2" type="ORF">HNO84_08700</name>
</gene>
<name>A0ABX2M1Y3_9BURK</name>
<protein>
    <submittedName>
        <fullName evidence="2">Uncharacterized protein</fullName>
    </submittedName>
</protein>
<evidence type="ECO:0000256" key="1">
    <source>
        <dbReference type="SAM" id="Phobius"/>
    </source>
</evidence>
<comment type="caution">
    <text evidence="2">The sequence shown here is derived from an EMBL/GenBank/DDBJ whole genome shotgun (WGS) entry which is preliminary data.</text>
</comment>
<evidence type="ECO:0000313" key="3">
    <source>
        <dbReference type="Proteomes" id="UP000536746"/>
    </source>
</evidence>
<organism evidence="2 3">
    <name type="scientific">Herbaspirillum robiniae</name>
    <dbReference type="NCBI Taxonomy" id="2014887"/>
    <lineage>
        <taxon>Bacteria</taxon>
        <taxon>Pseudomonadati</taxon>
        <taxon>Pseudomonadota</taxon>
        <taxon>Betaproteobacteria</taxon>
        <taxon>Burkholderiales</taxon>
        <taxon>Oxalobacteraceae</taxon>
        <taxon>Herbaspirillum</taxon>
    </lineage>
</organism>
<keyword evidence="1" id="KW-0472">Membrane</keyword>
<dbReference type="EMBL" id="JABFMT010000006">
    <property type="protein sequence ID" value="NUU01676.1"/>
    <property type="molecule type" value="Genomic_DNA"/>
</dbReference>
<feature type="transmembrane region" description="Helical" evidence="1">
    <location>
        <begin position="6"/>
        <end position="25"/>
    </location>
</feature>
<dbReference type="RefSeq" id="WP_165774438.1">
    <property type="nucleotide sequence ID" value="NZ_CP018845.1"/>
</dbReference>
<keyword evidence="3" id="KW-1185">Reference proteome</keyword>
<reference evidence="2 3" key="1">
    <citation type="journal article" date="2020" name="Front. Plant Sci.">
        <title>Isolation of Rhizosphere Bacteria That Improve Quality and Water Stress Tolerance in Greenhouse Ornamentals.</title>
        <authorList>
            <person name="Nordstedt N.P."/>
            <person name="Jones M.L."/>
        </authorList>
    </citation>
    <scope>NUCLEOTIDE SEQUENCE [LARGE SCALE GENOMIC DNA]</scope>
    <source>
        <strain evidence="2 3">C6C2</strain>
    </source>
</reference>
<sequence length="50" mass="5617">METFDLVNIAIIAVAGAGLVLCAVLHHRALKKAVVTTDKRYVRGLRRYRH</sequence>
<proteinExistence type="predicted"/>
<dbReference type="Proteomes" id="UP000536746">
    <property type="component" value="Unassembled WGS sequence"/>
</dbReference>
<keyword evidence="1" id="KW-0812">Transmembrane</keyword>
<keyword evidence="1" id="KW-1133">Transmembrane helix</keyword>